<feature type="transmembrane region" description="Helical" evidence="1">
    <location>
        <begin position="12"/>
        <end position="33"/>
    </location>
</feature>
<evidence type="ECO:0000313" key="2">
    <source>
        <dbReference type="EMBL" id="ERM80532.1"/>
    </source>
</evidence>
<keyword evidence="1" id="KW-1133">Transmembrane helix</keyword>
<dbReference type="Proteomes" id="UP000016843">
    <property type="component" value="Unassembled WGS sequence"/>
</dbReference>
<sequence>MQFEEQEHSVEAGFVFLFAIGNGLLRGAFHWVINNIWV</sequence>
<name>U5BX94_9BACT</name>
<evidence type="ECO:0000256" key="1">
    <source>
        <dbReference type="SAM" id="Phobius"/>
    </source>
</evidence>
<evidence type="ECO:0000313" key="3">
    <source>
        <dbReference type="Proteomes" id="UP000016843"/>
    </source>
</evidence>
<keyword evidence="1" id="KW-0472">Membrane</keyword>
<accession>U5BX94</accession>
<gene>
    <name evidence="2" type="ORF">P872_12865</name>
</gene>
<keyword evidence="3" id="KW-1185">Reference proteome</keyword>
<reference evidence="2 3" key="1">
    <citation type="journal article" date="2013" name="Genome Announc.">
        <title>Draft Genome Sequence of the Psychrophilic and Alkaliphilic Rhodonellum psychrophilum Strain GCM71T.</title>
        <authorList>
            <person name="Hauptmann A.L."/>
            <person name="Glaring M.A."/>
            <person name="Hallin P.F."/>
            <person name="Prieme A."/>
            <person name="Stougaard P."/>
        </authorList>
    </citation>
    <scope>NUCLEOTIDE SEQUENCE [LARGE SCALE GENOMIC DNA]</scope>
    <source>
        <strain evidence="2 3">GCM71</strain>
    </source>
</reference>
<comment type="caution">
    <text evidence="2">The sequence shown here is derived from an EMBL/GenBank/DDBJ whole genome shotgun (WGS) entry which is preliminary data.</text>
</comment>
<protein>
    <submittedName>
        <fullName evidence="2">Uncharacterized protein</fullName>
    </submittedName>
</protein>
<dbReference type="AlphaFoldDB" id="U5BX94"/>
<proteinExistence type="predicted"/>
<keyword evidence="1" id="KW-0812">Transmembrane</keyword>
<organism evidence="2 3">
    <name type="scientific">Rhodonellum psychrophilum GCM71 = DSM 17998</name>
    <dbReference type="NCBI Taxonomy" id="1123057"/>
    <lineage>
        <taxon>Bacteria</taxon>
        <taxon>Pseudomonadati</taxon>
        <taxon>Bacteroidota</taxon>
        <taxon>Cytophagia</taxon>
        <taxon>Cytophagales</taxon>
        <taxon>Cytophagaceae</taxon>
        <taxon>Rhodonellum</taxon>
    </lineage>
</organism>
<dbReference type="EMBL" id="AWXR01000092">
    <property type="protein sequence ID" value="ERM80532.1"/>
    <property type="molecule type" value="Genomic_DNA"/>
</dbReference>